<dbReference type="OrthoDB" id="530017at2"/>
<evidence type="ECO:0000259" key="3">
    <source>
        <dbReference type="SMART" id="SM00950"/>
    </source>
</evidence>
<dbReference type="STRING" id="1605367.AFM12_19190"/>
<evidence type="ECO:0000256" key="2">
    <source>
        <dbReference type="ARBA" id="ARBA00035032"/>
    </source>
</evidence>
<evidence type="ECO:0000256" key="1">
    <source>
        <dbReference type="ARBA" id="ARBA00035012"/>
    </source>
</evidence>
<keyword evidence="5" id="KW-1185">Reference proteome</keyword>
<dbReference type="SUPFAM" id="SSF53098">
    <property type="entry name" value="Ribonuclease H-like"/>
    <property type="match status" value="1"/>
</dbReference>
<dbReference type="Proteomes" id="UP000050454">
    <property type="component" value="Unassembled WGS sequence"/>
</dbReference>
<proteinExistence type="inferred from homology"/>
<dbReference type="Pfam" id="PF02171">
    <property type="entry name" value="Piwi"/>
    <property type="match status" value="1"/>
</dbReference>
<sequence length="698" mass="81831">MNQQLQINIIPLNPKEEELTFHFLTHKPDHETYSPIHKNDIGDQLFEVVNESDLEHGNWLYTNFGEPQEGSIALKLNLKEHPYFALHYFRHVLREHFRNGAAIMHRNFTKDIELWYEAKEQNNQKYTLYYKFTLKVQHAYITEGPELVFSFDGTSKVLKKSLAEIKNFNTRLYHWIAYKSRLYEYNYMPEEIKNDLQNAYPVLSNTLKPFFEIAFDSPDLRNRYPKYKRNLDGFAVKYLSHPHLKEVLGIIPKMTSIEEEGQIDKISDLSYDLEYGKDRFGNRYTGRDPKKDFKKYKAYRPVPPPNTVKFFFIYQKNQKNTAVKTLYNFLKDGYKHDRWPFPPMEEYISQPFQLDLDANIEFENIDTAFETIRKAVRTLNKEPETRYMALFVNPVLKLSQNTDHVNIYYRIKEVLLREEIASQVIKAEHLWQNGKPNDFFNAFLPHIEVAMLAKLGGIPWRLKRPSTNELIVGVGAFYNIDRKTRFVGSAFCFNNEGIFKGFECFKSTDEIALAGSIREAVGKFIAANYQADRLIIHFYKAISKNELRPIMATLKALGLPIPVIIITINKTESADVIGFDTLSPNLMPQCGTYIKVGRNQYLLYCNTRYGANSNPSAKEYHFPIKLSISCTTEDYFKDPEVIKTLIDQVYQFSRMYWKSTDQQSLPVTIKYPAMVAKIYPYFKDPKLPEFGKETLWFL</sequence>
<dbReference type="InterPro" id="IPR036397">
    <property type="entry name" value="RNaseH_sf"/>
</dbReference>
<comment type="similarity">
    <text evidence="1">Belongs to the argonaute family. Long pAgo subfamily.</text>
</comment>
<name>A0A0P7B8G8_9BACT</name>
<dbReference type="Gene3D" id="3.40.50.2300">
    <property type="match status" value="1"/>
</dbReference>
<accession>A0A0P7B8G8</accession>
<dbReference type="InterPro" id="IPR012337">
    <property type="entry name" value="RNaseH-like_sf"/>
</dbReference>
<dbReference type="SMART" id="SM00950">
    <property type="entry name" value="Piwi"/>
    <property type="match status" value="1"/>
</dbReference>
<organism evidence="4 5">
    <name type="scientific">Jiulongibacter sediminis</name>
    <dbReference type="NCBI Taxonomy" id="1605367"/>
    <lineage>
        <taxon>Bacteria</taxon>
        <taxon>Pseudomonadati</taxon>
        <taxon>Bacteroidota</taxon>
        <taxon>Cytophagia</taxon>
        <taxon>Cytophagales</taxon>
        <taxon>Leadbetterellaceae</taxon>
        <taxon>Jiulongibacter</taxon>
    </lineage>
</organism>
<protein>
    <recommendedName>
        <fullName evidence="2">Protein argonaute</fullName>
    </recommendedName>
</protein>
<comment type="caution">
    <text evidence="4">The sequence shown here is derived from an EMBL/GenBank/DDBJ whole genome shotgun (WGS) entry which is preliminary data.</text>
</comment>
<dbReference type="PATRIC" id="fig|1605367.3.peg.1279"/>
<dbReference type="Gene3D" id="3.30.420.10">
    <property type="entry name" value="Ribonuclease H-like superfamily/Ribonuclease H"/>
    <property type="match status" value="1"/>
</dbReference>
<dbReference type="GO" id="GO:0003676">
    <property type="term" value="F:nucleic acid binding"/>
    <property type="evidence" value="ECO:0007669"/>
    <property type="project" value="InterPro"/>
</dbReference>
<reference evidence="4 5" key="1">
    <citation type="submission" date="2015-07" db="EMBL/GenBank/DDBJ databases">
        <title>The draft genome sequence of Leadbetterella sp. JN14-9.</title>
        <authorList>
            <person name="Liu Y."/>
            <person name="Du J."/>
            <person name="Shao Z."/>
        </authorList>
    </citation>
    <scope>NUCLEOTIDE SEQUENCE [LARGE SCALE GENOMIC DNA]</scope>
    <source>
        <strain evidence="4 5">JN14-9</strain>
    </source>
</reference>
<dbReference type="RefSeq" id="WP_055152023.1">
    <property type="nucleotide sequence ID" value="NZ_JXSZ01000017.1"/>
</dbReference>
<dbReference type="InterPro" id="IPR003165">
    <property type="entry name" value="Piwi"/>
</dbReference>
<dbReference type="EMBL" id="LGTQ01000017">
    <property type="protein sequence ID" value="KPM46583.1"/>
    <property type="molecule type" value="Genomic_DNA"/>
</dbReference>
<gene>
    <name evidence="4" type="ORF">AFM12_19190</name>
</gene>
<evidence type="ECO:0000313" key="5">
    <source>
        <dbReference type="Proteomes" id="UP000050454"/>
    </source>
</evidence>
<dbReference type="AlphaFoldDB" id="A0A0P7B8G8"/>
<feature type="domain" description="Piwi" evidence="3">
    <location>
        <begin position="388"/>
        <end position="684"/>
    </location>
</feature>
<evidence type="ECO:0000313" key="4">
    <source>
        <dbReference type="EMBL" id="KPM46583.1"/>
    </source>
</evidence>